<keyword evidence="9 13" id="KW-0694">RNA-binding</keyword>
<keyword evidence="8 13" id="KW-0067">ATP-binding</keyword>
<evidence type="ECO:0000256" key="3">
    <source>
        <dbReference type="ARBA" id="ARBA00011738"/>
    </source>
</evidence>
<evidence type="ECO:0000256" key="6">
    <source>
        <dbReference type="ARBA" id="ARBA00022598"/>
    </source>
</evidence>
<dbReference type="HAMAP" id="MF_01228">
    <property type="entry name" value="Met_tRNA_synth_type2"/>
    <property type="match status" value="1"/>
</dbReference>
<evidence type="ECO:0000259" key="14">
    <source>
        <dbReference type="PROSITE" id="PS50886"/>
    </source>
</evidence>
<dbReference type="InterPro" id="IPR002547">
    <property type="entry name" value="tRNA-bd_dom"/>
</dbReference>
<keyword evidence="11 13" id="KW-0030">Aminoacyl-tRNA synthetase</keyword>
<reference evidence="16" key="1">
    <citation type="submission" date="2016-01" db="EMBL/GenBank/DDBJ databases">
        <title>Draft genome sequence of Thermodesulfovibrio aggregans strain TGE-P1.</title>
        <authorList>
            <person name="Sekiguchi Y."/>
            <person name="Ohashi A."/>
            <person name="Matsuura N."/>
            <person name="Tourlousse M.D."/>
        </authorList>
    </citation>
    <scope>NUCLEOTIDE SEQUENCE [LARGE SCALE GENOMIC DNA]</scope>
    <source>
        <strain evidence="16">TGE-P1</strain>
    </source>
</reference>
<keyword evidence="10 13" id="KW-0648">Protein biosynthesis</keyword>
<evidence type="ECO:0000256" key="10">
    <source>
        <dbReference type="ARBA" id="ARBA00022917"/>
    </source>
</evidence>
<keyword evidence="13" id="KW-0862">Zinc</keyword>
<comment type="subcellular location">
    <subcellularLocation>
        <location evidence="2 13">Cytoplasm</location>
    </subcellularLocation>
</comment>
<feature type="domain" description="TRNA-binding" evidence="14">
    <location>
        <begin position="536"/>
        <end position="636"/>
    </location>
</feature>
<evidence type="ECO:0000256" key="1">
    <source>
        <dbReference type="ARBA" id="ARBA00003314"/>
    </source>
</evidence>
<dbReference type="FunFam" id="2.40.50.140:FF:000042">
    <property type="entry name" value="Methionine--tRNA ligase"/>
    <property type="match status" value="1"/>
</dbReference>
<evidence type="ECO:0000256" key="12">
    <source>
        <dbReference type="ARBA" id="ARBA00047364"/>
    </source>
</evidence>
<dbReference type="GO" id="GO:0005524">
    <property type="term" value="F:ATP binding"/>
    <property type="evidence" value="ECO:0007669"/>
    <property type="project" value="UniProtKB-UniRule"/>
</dbReference>
<organism evidence="15 16">
    <name type="scientific">Thermodesulfovibrio aggregans</name>
    <dbReference type="NCBI Taxonomy" id="86166"/>
    <lineage>
        <taxon>Bacteria</taxon>
        <taxon>Pseudomonadati</taxon>
        <taxon>Nitrospirota</taxon>
        <taxon>Thermodesulfovibrionia</taxon>
        <taxon>Thermodesulfovibrionales</taxon>
        <taxon>Thermodesulfovibrionaceae</taxon>
        <taxon>Thermodesulfovibrio</taxon>
    </lineage>
</organism>
<dbReference type="InterPro" id="IPR012340">
    <property type="entry name" value="NA-bd_OB-fold"/>
</dbReference>
<comment type="subunit">
    <text evidence="3 13">Homodimer.</text>
</comment>
<dbReference type="CDD" id="cd07957">
    <property type="entry name" value="Anticodon_Ia_Met"/>
    <property type="match status" value="1"/>
</dbReference>
<comment type="catalytic activity">
    <reaction evidence="12 13">
        <text>tRNA(Met) + L-methionine + ATP = L-methionyl-tRNA(Met) + AMP + diphosphate</text>
        <dbReference type="Rhea" id="RHEA:13481"/>
        <dbReference type="Rhea" id="RHEA-COMP:9667"/>
        <dbReference type="Rhea" id="RHEA-COMP:9698"/>
        <dbReference type="ChEBI" id="CHEBI:30616"/>
        <dbReference type="ChEBI" id="CHEBI:33019"/>
        <dbReference type="ChEBI" id="CHEBI:57844"/>
        <dbReference type="ChEBI" id="CHEBI:78442"/>
        <dbReference type="ChEBI" id="CHEBI:78530"/>
        <dbReference type="ChEBI" id="CHEBI:456215"/>
        <dbReference type="EC" id="6.1.1.10"/>
    </reaction>
</comment>
<gene>
    <name evidence="13" type="primary">metG</name>
    <name evidence="15" type="ORF">TAGGR_3264</name>
</gene>
<evidence type="ECO:0000256" key="5">
    <source>
        <dbReference type="ARBA" id="ARBA00022555"/>
    </source>
</evidence>
<dbReference type="Proteomes" id="UP000054976">
    <property type="component" value="Unassembled WGS sequence"/>
</dbReference>
<dbReference type="NCBIfam" id="TIGR00398">
    <property type="entry name" value="metG"/>
    <property type="match status" value="1"/>
</dbReference>
<dbReference type="Gene3D" id="1.10.730.10">
    <property type="entry name" value="Isoleucyl-tRNA Synthetase, Domain 1"/>
    <property type="match status" value="1"/>
</dbReference>
<evidence type="ECO:0000313" key="15">
    <source>
        <dbReference type="EMBL" id="GAQ95788.1"/>
    </source>
</evidence>
<dbReference type="PROSITE" id="PS50886">
    <property type="entry name" value="TRBD"/>
    <property type="match status" value="1"/>
</dbReference>
<feature type="binding site" evidence="13">
    <location>
        <position position="129"/>
    </location>
    <ligand>
        <name>Zn(2+)</name>
        <dbReference type="ChEBI" id="CHEBI:29105"/>
    </ligand>
</feature>
<dbReference type="PRINTS" id="PR01041">
    <property type="entry name" value="TRNASYNTHMET"/>
</dbReference>
<dbReference type="SUPFAM" id="SSF52374">
    <property type="entry name" value="Nucleotidylyl transferase"/>
    <property type="match status" value="1"/>
</dbReference>
<feature type="binding site" evidence="13">
    <location>
        <position position="132"/>
    </location>
    <ligand>
        <name>Zn(2+)</name>
        <dbReference type="ChEBI" id="CHEBI:29105"/>
    </ligand>
</feature>
<dbReference type="NCBIfam" id="TIGR00399">
    <property type="entry name" value="metG_C_term"/>
    <property type="match status" value="1"/>
</dbReference>
<dbReference type="InterPro" id="IPR009080">
    <property type="entry name" value="tRNAsynth_Ia_anticodon-bd"/>
</dbReference>
<feature type="binding site" evidence="13">
    <location>
        <position position="149"/>
    </location>
    <ligand>
        <name>Zn(2+)</name>
        <dbReference type="ChEBI" id="CHEBI:29105"/>
    </ligand>
</feature>
<evidence type="ECO:0000256" key="11">
    <source>
        <dbReference type="ARBA" id="ARBA00023146"/>
    </source>
</evidence>
<feature type="short sequence motif" description="'KMSKS' region" evidence="13">
    <location>
        <begin position="298"/>
        <end position="302"/>
    </location>
</feature>
<evidence type="ECO:0000256" key="9">
    <source>
        <dbReference type="ARBA" id="ARBA00022884"/>
    </source>
</evidence>
<dbReference type="FunFam" id="1.10.730.10:FF:000026">
    <property type="entry name" value="Methionine--tRNA ligase"/>
    <property type="match status" value="1"/>
</dbReference>
<dbReference type="STRING" id="86166.TAGGR_3264"/>
<name>A0A0U9HRW8_9BACT</name>
<evidence type="ECO:0000256" key="8">
    <source>
        <dbReference type="ARBA" id="ARBA00022840"/>
    </source>
</evidence>
<comment type="similarity">
    <text evidence="13">Belongs to the class-I aminoacyl-tRNA synthetase family. MetG type 2A subfamily.</text>
</comment>
<dbReference type="CDD" id="cd00814">
    <property type="entry name" value="MetRS_core"/>
    <property type="match status" value="1"/>
</dbReference>
<evidence type="ECO:0000256" key="13">
    <source>
        <dbReference type="HAMAP-Rule" id="MF_01228"/>
    </source>
</evidence>
<proteinExistence type="inferred from homology"/>
<dbReference type="InterPro" id="IPR015413">
    <property type="entry name" value="Methionyl/Leucyl_tRNA_Synth"/>
</dbReference>
<dbReference type="InterPro" id="IPR041872">
    <property type="entry name" value="Anticodon_Met"/>
</dbReference>
<dbReference type="GO" id="GO:0005737">
    <property type="term" value="C:cytoplasm"/>
    <property type="evidence" value="ECO:0007669"/>
    <property type="project" value="UniProtKB-SubCell"/>
</dbReference>
<dbReference type="InterPro" id="IPR014758">
    <property type="entry name" value="Met-tRNA_synth"/>
</dbReference>
<dbReference type="InterPro" id="IPR033911">
    <property type="entry name" value="MetRS_core"/>
</dbReference>
<keyword evidence="4 13" id="KW-0963">Cytoplasm</keyword>
<evidence type="ECO:0000256" key="4">
    <source>
        <dbReference type="ARBA" id="ARBA00022490"/>
    </source>
</evidence>
<keyword evidence="7 13" id="KW-0547">Nucleotide-binding</keyword>
<dbReference type="InterPro" id="IPR004495">
    <property type="entry name" value="Met-tRNA-synth_bsu_C"/>
</dbReference>
<feature type="binding site" evidence="13">
    <location>
        <position position="297"/>
    </location>
    <ligand>
        <name>ATP</name>
        <dbReference type="ChEBI" id="CHEBI:30616"/>
    </ligand>
</feature>
<dbReference type="EC" id="6.1.1.10" evidence="13"/>
<dbReference type="InterPro" id="IPR023457">
    <property type="entry name" value="Met-tRNA_synth_2"/>
</dbReference>
<dbReference type="InterPro" id="IPR014729">
    <property type="entry name" value="Rossmann-like_a/b/a_fold"/>
</dbReference>
<dbReference type="SUPFAM" id="SSF47323">
    <property type="entry name" value="Anticodon-binding domain of a subclass of class I aminoacyl-tRNA synthetases"/>
    <property type="match status" value="1"/>
</dbReference>
<evidence type="ECO:0000256" key="2">
    <source>
        <dbReference type="ARBA" id="ARBA00004496"/>
    </source>
</evidence>
<comment type="caution">
    <text evidence="15">The sequence shown here is derived from an EMBL/GenBank/DDBJ whole genome shotgun (WGS) entry which is preliminary data.</text>
</comment>
<dbReference type="OrthoDB" id="9810191at2"/>
<dbReference type="GO" id="GO:0006431">
    <property type="term" value="P:methionyl-tRNA aminoacylation"/>
    <property type="evidence" value="ECO:0007669"/>
    <property type="project" value="UniProtKB-UniRule"/>
</dbReference>
<dbReference type="Gene3D" id="2.40.50.140">
    <property type="entry name" value="Nucleic acid-binding proteins"/>
    <property type="match status" value="1"/>
</dbReference>
<feature type="short sequence motif" description="'HIGH' region" evidence="13">
    <location>
        <begin position="14"/>
        <end position="24"/>
    </location>
</feature>
<dbReference type="Pfam" id="PF01588">
    <property type="entry name" value="tRNA_bind"/>
    <property type="match status" value="1"/>
</dbReference>
<sequence length="636" mass="73746">MNQNKGFYITTPIYYVNDIPHIGHAYTTVAADILARYMRFKDKKVFFLTGTDEHGQKVEKAARERGRLPKEHADIMVENFKTLWKELNISNDAFIRTTDEEHKKVVQEILQKLYDKGEIEKRKYCGMYCTPCERFWTEKDLIDGKCPDCGREVECIEEENYFFLMSKYQQALIEYIEKNPKYILPESRKNEVLGFLKTKPLGDLCISRPRHRLEWGIPLPFDENYTTYVWFDALVNYYSALKYLAPSETLWWPPDHHLIGKDILTTHAVYWSTMLMALGLPLPRNIFAHGWWTVKGKKMSKSLGNVVNPSEVIKKYGVDAFRYFLFREVSFGLDGDFSEEALVRRINNDLANDLGNLVNRFLAMNEKYMKGAVKIEPSFWENNTSDGEFVLSFKTLIEEIDNETLWDEFKLNIVLEKIWTAISLSNNYIAKTEPWKVAKENPERVSIILFNIWNAIRVITLFIHPFMPETAEKIWKALGLRDLEIDYKMVKWEIDLKDIKTERIEQLFPRIDLIKEESAKVEHKEEKMEELIGIEEFMKIKLKVGKVLSAERVKGSKKLIKLIVDIGEQRQIVAGIGEQYTPEELIGRSIVVVSNLKPAKLMGVESQGMLLAATGSDGTISILTVDREVNPGATVK</sequence>
<dbReference type="Gene3D" id="3.40.50.620">
    <property type="entry name" value="HUPs"/>
    <property type="match status" value="1"/>
</dbReference>
<dbReference type="PANTHER" id="PTHR43326:SF1">
    <property type="entry name" value="METHIONINE--TRNA LIGASE, MITOCHONDRIAL"/>
    <property type="match status" value="1"/>
</dbReference>
<keyword evidence="5 13" id="KW-0820">tRNA-binding</keyword>
<evidence type="ECO:0000256" key="7">
    <source>
        <dbReference type="ARBA" id="ARBA00022741"/>
    </source>
</evidence>
<evidence type="ECO:0000313" key="16">
    <source>
        <dbReference type="Proteomes" id="UP000054976"/>
    </source>
</evidence>
<dbReference type="GO" id="GO:0000049">
    <property type="term" value="F:tRNA binding"/>
    <property type="evidence" value="ECO:0007669"/>
    <property type="project" value="UniProtKB-UniRule"/>
</dbReference>
<dbReference type="GO" id="GO:0046872">
    <property type="term" value="F:metal ion binding"/>
    <property type="evidence" value="ECO:0007669"/>
    <property type="project" value="UniProtKB-KW"/>
</dbReference>
<keyword evidence="6 13" id="KW-0436">Ligase</keyword>
<protein>
    <recommendedName>
        <fullName evidence="13">Methionine--tRNA ligase</fullName>
        <ecNumber evidence="13">6.1.1.10</ecNumber>
    </recommendedName>
    <alternativeName>
        <fullName evidence="13">Methionyl-tRNA synthetase</fullName>
        <shortName evidence="13">MetRS</shortName>
    </alternativeName>
</protein>
<dbReference type="CDD" id="cd02800">
    <property type="entry name" value="tRNA_bind_EcMetRS_like"/>
    <property type="match status" value="1"/>
</dbReference>
<dbReference type="RefSeq" id="WP_059177265.1">
    <property type="nucleotide sequence ID" value="NZ_BCNO01000003.1"/>
</dbReference>
<dbReference type="PANTHER" id="PTHR43326">
    <property type="entry name" value="METHIONYL-TRNA SYNTHETASE"/>
    <property type="match status" value="1"/>
</dbReference>
<comment type="cofactor">
    <cofactor evidence="13">
        <name>Zn(2+)</name>
        <dbReference type="ChEBI" id="CHEBI:29105"/>
    </cofactor>
    <text evidence="13">Binds 1 zinc ion per subunit.</text>
</comment>
<keyword evidence="16" id="KW-1185">Reference proteome</keyword>
<dbReference type="EMBL" id="BCNO01000003">
    <property type="protein sequence ID" value="GAQ95788.1"/>
    <property type="molecule type" value="Genomic_DNA"/>
</dbReference>
<accession>A0A0U9HRW8</accession>
<dbReference type="NCBIfam" id="NF008900">
    <property type="entry name" value="PRK12267.1"/>
    <property type="match status" value="1"/>
</dbReference>
<dbReference type="Pfam" id="PF09334">
    <property type="entry name" value="tRNA-synt_1g"/>
    <property type="match status" value="2"/>
</dbReference>
<keyword evidence="13" id="KW-0479">Metal-binding</keyword>
<feature type="binding site" evidence="13">
    <location>
        <position position="146"/>
    </location>
    <ligand>
        <name>Zn(2+)</name>
        <dbReference type="ChEBI" id="CHEBI:29105"/>
    </ligand>
</feature>
<dbReference type="FunFam" id="2.170.220.10:FF:000002">
    <property type="entry name" value="Methionine--tRNA ligase"/>
    <property type="match status" value="1"/>
</dbReference>
<dbReference type="AlphaFoldDB" id="A0A0U9HRW8"/>
<dbReference type="Gene3D" id="2.170.220.10">
    <property type="match status" value="1"/>
</dbReference>
<dbReference type="GO" id="GO:0004825">
    <property type="term" value="F:methionine-tRNA ligase activity"/>
    <property type="evidence" value="ECO:0007669"/>
    <property type="project" value="UniProtKB-UniRule"/>
</dbReference>
<dbReference type="Pfam" id="PF19303">
    <property type="entry name" value="Anticodon_3"/>
    <property type="match status" value="1"/>
</dbReference>
<dbReference type="SUPFAM" id="SSF50249">
    <property type="entry name" value="Nucleic acid-binding proteins"/>
    <property type="match status" value="1"/>
</dbReference>
<comment type="function">
    <text evidence="1 13">Is required not only for elongation of protein synthesis but also for the initiation of all mRNA translation through initiator tRNA(fMet) aminoacylation.</text>
</comment>